<evidence type="ECO:0000313" key="3">
    <source>
        <dbReference type="RefSeq" id="XP_010275965.1"/>
    </source>
</evidence>
<dbReference type="PANTHER" id="PTHR13379">
    <property type="entry name" value="UNCHARACTERIZED DUF1308"/>
    <property type="match status" value="1"/>
</dbReference>
<dbReference type="STRING" id="4432.A0A1U8B4W8"/>
<dbReference type="FunCoup" id="A0A1U8B4W8">
    <property type="interactions" value="1844"/>
</dbReference>
<dbReference type="RefSeq" id="XP_010275965.1">
    <property type="nucleotide sequence ID" value="XM_010277663.2"/>
</dbReference>
<dbReference type="PANTHER" id="PTHR13379:SF0">
    <property type="entry name" value="UPF0415 PROTEIN C7ORF25"/>
    <property type="match status" value="1"/>
</dbReference>
<dbReference type="Proteomes" id="UP000189703">
    <property type="component" value="Unplaced"/>
</dbReference>
<organism evidence="2 3">
    <name type="scientific">Nelumbo nucifera</name>
    <name type="common">Sacred lotus</name>
    <dbReference type="NCBI Taxonomy" id="4432"/>
    <lineage>
        <taxon>Eukaryota</taxon>
        <taxon>Viridiplantae</taxon>
        <taxon>Streptophyta</taxon>
        <taxon>Embryophyta</taxon>
        <taxon>Tracheophyta</taxon>
        <taxon>Spermatophyta</taxon>
        <taxon>Magnoliopsida</taxon>
        <taxon>Proteales</taxon>
        <taxon>Nelumbonaceae</taxon>
        <taxon>Nelumbo</taxon>
    </lineage>
</organism>
<reference evidence="3" key="1">
    <citation type="submission" date="2025-08" db="UniProtKB">
        <authorList>
            <consortium name="RefSeq"/>
        </authorList>
    </citation>
    <scope>IDENTIFICATION</scope>
</reference>
<dbReference type="OMA" id="HPNEDMR"/>
<dbReference type="KEGG" id="nnu:104610845"/>
<dbReference type="eggNOG" id="KOG4529">
    <property type="taxonomic scope" value="Eukaryota"/>
</dbReference>
<dbReference type="InParanoid" id="A0A1U8B4W8"/>
<proteinExistence type="predicted"/>
<dbReference type="Pfam" id="PF07000">
    <property type="entry name" value="DUF1308"/>
    <property type="match status" value="1"/>
</dbReference>
<name>A0A1U8B4W8_NELNU</name>
<gene>
    <name evidence="3" type="primary">LOC104610845</name>
</gene>
<dbReference type="OrthoDB" id="441890at2759"/>
<keyword evidence="2" id="KW-1185">Reference proteome</keyword>
<dbReference type="GeneID" id="104610845"/>
<evidence type="ECO:0000313" key="2">
    <source>
        <dbReference type="Proteomes" id="UP000189703"/>
    </source>
</evidence>
<evidence type="ECO:0000259" key="1">
    <source>
        <dbReference type="Pfam" id="PF07000"/>
    </source>
</evidence>
<accession>A0A1U8B4W8</accession>
<dbReference type="AlphaFoldDB" id="A0A1U8B4W8"/>
<dbReference type="InterPro" id="IPR010733">
    <property type="entry name" value="DUF1308"/>
</dbReference>
<protein>
    <submittedName>
        <fullName evidence="3">Uncharacterized protein LOC104610845 isoform X1</fullName>
    </submittedName>
</protein>
<feature type="domain" description="DUF1308" evidence="1">
    <location>
        <begin position="293"/>
        <end position="459"/>
    </location>
</feature>
<sequence>MSPIRRIEEAKERCIAVANRVQSLPLSKVTDSCKQTLLRLVNSELNFLSRLSSASPDFSGPISANIGYLESVVHILQQTFVTGVSRVCKPIPLSSENEERKCSSKGIHVDIVCTVDRRPVWFIVSDRNPKYISWLGSHKNKGLRARVEKVLSAAQSCLMLKPFSVILFFSNGLDDVVTQKLLNEFGASQFGKEFSEFDCDFSKDLEYEWVNDFSRSYRRAIIFQLKVEHYSTSSESSQGCTCPLLGAVTPDWADKQSQLTLGDAFCSLILTLKLDNQDMESSKQRAILGDDLLNFDTTALIALVSGISNGGTGKLLATPVCEMMKRFKSNYEFVMAQVMSELQNPILVELGGLISGKRGMICESVHSEFKELVSMCGGHNEKLRAEYLLKCLLIVPDSPSERVMSLPTTRKIALKNKVIFGTGDYWHAPTLTANMGFVRAISQTGMSLSTIEHRPRALTGD</sequence>